<proteinExistence type="predicted"/>
<keyword evidence="3" id="KW-1003">Cell membrane</keyword>
<reference evidence="21 22" key="1">
    <citation type="submission" date="2024-01" db="EMBL/GenBank/DDBJ databases">
        <title>Genome assemblies of Stephania.</title>
        <authorList>
            <person name="Yang L."/>
        </authorList>
    </citation>
    <scope>NUCLEOTIDE SEQUENCE [LARGE SCALE GENOMIC DNA]</scope>
    <source>
        <strain evidence="21">QJT</strain>
        <tissue evidence="21">Leaf</tissue>
    </source>
</reference>
<evidence type="ECO:0000256" key="8">
    <source>
        <dbReference type="ARBA" id="ARBA00022729"/>
    </source>
</evidence>
<dbReference type="GO" id="GO:0005524">
    <property type="term" value="F:ATP binding"/>
    <property type="evidence" value="ECO:0007669"/>
    <property type="project" value="UniProtKB-KW"/>
</dbReference>
<evidence type="ECO:0000256" key="16">
    <source>
        <dbReference type="ARBA" id="ARBA00047899"/>
    </source>
</evidence>
<accession>A0AAP0JB11</accession>
<dbReference type="Gene3D" id="3.80.10.10">
    <property type="entry name" value="Ribonuclease Inhibitor"/>
    <property type="match status" value="4"/>
</dbReference>
<dbReference type="Pfam" id="PF08263">
    <property type="entry name" value="LRRNT_2"/>
    <property type="match status" value="1"/>
</dbReference>
<keyword evidence="13" id="KW-0472">Membrane</keyword>
<dbReference type="PANTHER" id="PTHR46662:SF104">
    <property type="entry name" value="GPI-ANCHORED ADHESIN-LIKE PROTEIN PGA55-RELATED"/>
    <property type="match status" value="1"/>
</dbReference>
<evidence type="ECO:0000256" key="9">
    <source>
        <dbReference type="ARBA" id="ARBA00022737"/>
    </source>
</evidence>
<keyword evidence="6" id="KW-0808">Transferase</keyword>
<dbReference type="InterPro" id="IPR055414">
    <property type="entry name" value="LRR_R13L4/SHOC2-like"/>
</dbReference>
<evidence type="ECO:0000256" key="13">
    <source>
        <dbReference type="ARBA" id="ARBA00023136"/>
    </source>
</evidence>
<dbReference type="SUPFAM" id="SSF52047">
    <property type="entry name" value="RNI-like"/>
    <property type="match status" value="2"/>
</dbReference>
<feature type="domain" description="Leucine-rich repeat-containing N-terminal plant-type" evidence="19">
    <location>
        <begin position="27"/>
        <end position="65"/>
    </location>
</feature>
<keyword evidence="8 18" id="KW-0732">Signal</keyword>
<dbReference type="SUPFAM" id="SSF52058">
    <property type="entry name" value="L domain-like"/>
    <property type="match status" value="1"/>
</dbReference>
<dbReference type="FunFam" id="3.80.10.10:FF:000716">
    <property type="entry name" value="LRR receptor-like serine/threonine-protein kinase GSO1"/>
    <property type="match status" value="1"/>
</dbReference>
<comment type="catalytic activity">
    <reaction evidence="17">
        <text>L-seryl-[protein] + ATP = O-phospho-L-seryl-[protein] + ADP + H(+)</text>
        <dbReference type="Rhea" id="RHEA:17989"/>
        <dbReference type="Rhea" id="RHEA-COMP:9863"/>
        <dbReference type="Rhea" id="RHEA-COMP:11604"/>
        <dbReference type="ChEBI" id="CHEBI:15378"/>
        <dbReference type="ChEBI" id="CHEBI:29999"/>
        <dbReference type="ChEBI" id="CHEBI:30616"/>
        <dbReference type="ChEBI" id="CHEBI:83421"/>
        <dbReference type="ChEBI" id="CHEBI:456216"/>
        <dbReference type="EC" id="2.7.11.1"/>
    </reaction>
</comment>
<evidence type="ECO:0000313" key="21">
    <source>
        <dbReference type="EMBL" id="KAK9129736.1"/>
    </source>
</evidence>
<keyword evidence="14" id="KW-0675">Receptor</keyword>
<dbReference type="Pfam" id="PF23598">
    <property type="entry name" value="LRR_14"/>
    <property type="match status" value="1"/>
</dbReference>
<organism evidence="21 22">
    <name type="scientific">Stephania japonica</name>
    <dbReference type="NCBI Taxonomy" id="461633"/>
    <lineage>
        <taxon>Eukaryota</taxon>
        <taxon>Viridiplantae</taxon>
        <taxon>Streptophyta</taxon>
        <taxon>Embryophyta</taxon>
        <taxon>Tracheophyta</taxon>
        <taxon>Spermatophyta</taxon>
        <taxon>Magnoliopsida</taxon>
        <taxon>Ranunculales</taxon>
        <taxon>Menispermaceae</taxon>
        <taxon>Menispermoideae</taxon>
        <taxon>Cissampelideae</taxon>
        <taxon>Stephania</taxon>
    </lineage>
</organism>
<keyword evidence="10" id="KW-0547">Nucleotide-binding</keyword>
<evidence type="ECO:0000256" key="4">
    <source>
        <dbReference type="ARBA" id="ARBA00022553"/>
    </source>
</evidence>
<evidence type="ECO:0000259" key="19">
    <source>
        <dbReference type="Pfam" id="PF08263"/>
    </source>
</evidence>
<keyword evidence="9" id="KW-0677">Repeat</keyword>
<keyword evidence="11" id="KW-0067">ATP-binding</keyword>
<keyword evidence="7" id="KW-0812">Transmembrane</keyword>
<evidence type="ECO:0000256" key="5">
    <source>
        <dbReference type="ARBA" id="ARBA00022614"/>
    </source>
</evidence>
<evidence type="ECO:0000256" key="6">
    <source>
        <dbReference type="ARBA" id="ARBA00022679"/>
    </source>
</evidence>
<evidence type="ECO:0000256" key="17">
    <source>
        <dbReference type="ARBA" id="ARBA00048679"/>
    </source>
</evidence>
<dbReference type="InterPro" id="IPR032675">
    <property type="entry name" value="LRR_dom_sf"/>
</dbReference>
<keyword evidence="15" id="KW-0325">Glycoprotein</keyword>
<evidence type="ECO:0000256" key="14">
    <source>
        <dbReference type="ARBA" id="ARBA00023170"/>
    </source>
</evidence>
<dbReference type="InterPro" id="IPR001611">
    <property type="entry name" value="Leu-rich_rpt"/>
</dbReference>
<dbReference type="Proteomes" id="UP001417504">
    <property type="component" value="Unassembled WGS sequence"/>
</dbReference>
<evidence type="ECO:0000256" key="7">
    <source>
        <dbReference type="ARBA" id="ARBA00022692"/>
    </source>
</evidence>
<evidence type="ECO:0000256" key="3">
    <source>
        <dbReference type="ARBA" id="ARBA00022475"/>
    </source>
</evidence>
<dbReference type="GO" id="GO:0005886">
    <property type="term" value="C:plasma membrane"/>
    <property type="evidence" value="ECO:0007669"/>
    <property type="project" value="UniProtKB-SubCell"/>
</dbReference>
<gene>
    <name evidence="21" type="ORF">Sjap_010223</name>
</gene>
<evidence type="ECO:0000256" key="18">
    <source>
        <dbReference type="SAM" id="SignalP"/>
    </source>
</evidence>
<dbReference type="Pfam" id="PF00560">
    <property type="entry name" value="LRR_1"/>
    <property type="match status" value="4"/>
</dbReference>
<dbReference type="SMART" id="SM00369">
    <property type="entry name" value="LRR_TYP"/>
    <property type="match status" value="6"/>
</dbReference>
<dbReference type="EMBL" id="JBBNAE010000004">
    <property type="protein sequence ID" value="KAK9129736.1"/>
    <property type="molecule type" value="Genomic_DNA"/>
</dbReference>
<evidence type="ECO:0000256" key="10">
    <source>
        <dbReference type="ARBA" id="ARBA00022741"/>
    </source>
</evidence>
<evidence type="ECO:0000256" key="12">
    <source>
        <dbReference type="ARBA" id="ARBA00022989"/>
    </source>
</evidence>
<feature type="signal peptide" evidence="18">
    <location>
        <begin position="1"/>
        <end position="22"/>
    </location>
</feature>
<feature type="domain" description="Disease resistance R13L4/SHOC-2-like LRR" evidence="20">
    <location>
        <begin position="159"/>
        <end position="336"/>
    </location>
</feature>
<keyword evidence="22" id="KW-1185">Reference proteome</keyword>
<keyword evidence="5" id="KW-0433">Leucine-rich repeat</keyword>
<dbReference type="InterPro" id="IPR013210">
    <property type="entry name" value="LRR_N_plant-typ"/>
</dbReference>
<dbReference type="EC" id="2.7.11.1" evidence="2"/>
<evidence type="ECO:0000256" key="11">
    <source>
        <dbReference type="ARBA" id="ARBA00022840"/>
    </source>
</evidence>
<comment type="subcellular location">
    <subcellularLocation>
        <location evidence="1">Cell membrane</location>
        <topology evidence="1">Single-pass type I membrane protein</topology>
    </subcellularLocation>
</comment>
<dbReference type="AlphaFoldDB" id="A0AAP0JB11"/>
<comment type="catalytic activity">
    <reaction evidence="16">
        <text>L-threonyl-[protein] + ATP = O-phospho-L-threonyl-[protein] + ADP + H(+)</text>
        <dbReference type="Rhea" id="RHEA:46608"/>
        <dbReference type="Rhea" id="RHEA-COMP:11060"/>
        <dbReference type="Rhea" id="RHEA-COMP:11605"/>
        <dbReference type="ChEBI" id="CHEBI:15378"/>
        <dbReference type="ChEBI" id="CHEBI:30013"/>
        <dbReference type="ChEBI" id="CHEBI:30616"/>
        <dbReference type="ChEBI" id="CHEBI:61977"/>
        <dbReference type="ChEBI" id="CHEBI:456216"/>
        <dbReference type="EC" id="2.7.11.1"/>
    </reaction>
</comment>
<evidence type="ECO:0000256" key="15">
    <source>
        <dbReference type="ARBA" id="ARBA00023180"/>
    </source>
</evidence>
<keyword evidence="12" id="KW-1133">Transmembrane helix</keyword>
<dbReference type="GO" id="GO:0004674">
    <property type="term" value="F:protein serine/threonine kinase activity"/>
    <property type="evidence" value="ECO:0007669"/>
    <property type="project" value="UniProtKB-EC"/>
</dbReference>
<evidence type="ECO:0000256" key="2">
    <source>
        <dbReference type="ARBA" id="ARBA00012513"/>
    </source>
</evidence>
<dbReference type="PANTHER" id="PTHR46662">
    <property type="entry name" value="DI-GLUCOSE BINDING PROTEIN WITH LEUCINE-RICH REPEAT DOMAIN-CONTAINING PROTEIN"/>
    <property type="match status" value="1"/>
</dbReference>
<dbReference type="InterPro" id="IPR003591">
    <property type="entry name" value="Leu-rich_rpt_typical-subtyp"/>
</dbReference>
<comment type="caution">
    <text evidence="21">The sequence shown here is derived from an EMBL/GenBank/DDBJ whole genome shotgun (WGS) entry which is preliminary data.</text>
</comment>
<evidence type="ECO:0000259" key="20">
    <source>
        <dbReference type="Pfam" id="PF23598"/>
    </source>
</evidence>
<dbReference type="FunFam" id="3.80.10.10:FF:000416">
    <property type="entry name" value="Probable leucine-rich repeat receptor-like protein kinase At5g63930"/>
    <property type="match status" value="1"/>
</dbReference>
<keyword evidence="4" id="KW-0597">Phosphoprotein</keyword>
<evidence type="ECO:0000256" key="1">
    <source>
        <dbReference type="ARBA" id="ARBA00004251"/>
    </source>
</evidence>
<feature type="chain" id="PRO_5043051371" description="non-specific serine/threonine protein kinase" evidence="18">
    <location>
        <begin position="23"/>
        <end position="561"/>
    </location>
</feature>
<sequence length="561" mass="61045">MAPISSLALLTIFSSLIAITEPCQPIDSSALLAFKNKITNDPYPLFKTWTTSTDCCAIWEGVQCDSKGRVVSVSCPGVFTDDDDYSLTNTSMTGRLTPTLANLSFLGLLDLSNLKFLKGPIPQELGKLRYLNYLYLDRNQLSGSIPASIDNQINGIIPSSLGRLSSLETLDLSWNRMTGSIPDSLTDLVSLRVLDISGNMLTGKLPRSIGKLKSLMTLHLYNNNLTGEIPDSIGELTSLNTLHLSNNGFSGKIPASIGNLGLNLFDLDLSKNCLSGPLPPQQVKLIYLQSLDSSYNPLSLGSIPSWFSKLRPFKLFLAQTGIVGELPRWLASSNIGTLDLSSNGFTGRLPNWIGNMISLSFLNLSNNGFHSSIPYEVRNLTSLSYLDLHSNNFAGSIGTVFSRKTAEYPLNDYSYIDLSRNMFFGPIEEDVGNHSSVESIETLVLSHNPLGGTIPSSFGKMRLKSLELIENGLVGGIPQELGDAMELTSIVLSKNKLSGRIPEKVLSLNYLSVFNVSENELSGEIPPHKAIFPASSFMNNKALCGSPLPPCKHHDAPHHMI</sequence>
<evidence type="ECO:0000313" key="22">
    <source>
        <dbReference type="Proteomes" id="UP001417504"/>
    </source>
</evidence>
<protein>
    <recommendedName>
        <fullName evidence="2">non-specific serine/threonine protein kinase</fullName>
        <ecNumber evidence="2">2.7.11.1</ecNumber>
    </recommendedName>
</protein>
<name>A0AAP0JB11_9MAGN</name>